<dbReference type="SMR" id="A0A836KNP2"/>
<comment type="caution">
    <text evidence="1">The sequence shown here is derived from an EMBL/GenBank/DDBJ whole genome shotgun (WGS) entry which is preliminary data.</text>
</comment>
<gene>
    <name evidence="1" type="ORF">LSCM1_05808</name>
</gene>
<dbReference type="KEGG" id="lmat:92515759"/>
<evidence type="ECO:0000313" key="2">
    <source>
        <dbReference type="Proteomes" id="UP000673552"/>
    </source>
</evidence>
<reference evidence="2" key="1">
    <citation type="journal article" date="2021" name="Microbiol. Resour. Announc.">
        <title>LGAAP: Leishmaniinae Genome Assembly and Annotation Pipeline.</title>
        <authorList>
            <person name="Almutairi H."/>
            <person name="Urbaniak M.D."/>
            <person name="Bates M.D."/>
            <person name="Jariyapan N."/>
            <person name="Kwakye-Nuako G."/>
            <person name="Thomaz-Soccol V."/>
            <person name="Al-Salem W.S."/>
            <person name="Dillon R.J."/>
            <person name="Bates P.A."/>
            <person name="Gatherer D."/>
        </authorList>
    </citation>
    <scope>NUCLEOTIDE SEQUENCE [LARGE SCALE GENOMIC DNA]</scope>
</reference>
<evidence type="ECO:0000313" key="1">
    <source>
        <dbReference type="EMBL" id="KAG5482089.1"/>
    </source>
</evidence>
<organism evidence="1 2">
    <name type="scientific">Leishmania martiniquensis</name>
    <dbReference type="NCBI Taxonomy" id="1580590"/>
    <lineage>
        <taxon>Eukaryota</taxon>
        <taxon>Discoba</taxon>
        <taxon>Euglenozoa</taxon>
        <taxon>Kinetoplastea</taxon>
        <taxon>Metakinetoplastina</taxon>
        <taxon>Trypanosomatida</taxon>
        <taxon>Trypanosomatidae</taxon>
        <taxon>Leishmaniinae</taxon>
        <taxon>Leishmania</taxon>
    </lineage>
</organism>
<accession>A0A836KNP2</accession>
<dbReference type="RefSeq" id="XP_067179882.1">
    <property type="nucleotide sequence ID" value="XM_067323247.1"/>
</dbReference>
<dbReference type="GeneID" id="92515759"/>
<dbReference type="EMBL" id="JAFEUZ010000016">
    <property type="protein sequence ID" value="KAG5482089.1"/>
    <property type="molecule type" value="Genomic_DNA"/>
</dbReference>
<name>A0A836KNP2_9TRYP</name>
<keyword evidence="2" id="KW-1185">Reference proteome</keyword>
<dbReference type="OrthoDB" id="271152at2759"/>
<sequence length="160" mass="18809">MLHRAEGIVLERSRLYSLLHLNIVHSIASVFMLRSMLVAVSKRLHLWRTLPPRCTGRFSREHPAIVRMAVIKSEVRDEFGEIVVFVTQRYWREHRRRAHLRGVCESSAQEMQRLGRAFLVRRARLHLYRGYGTAEDILLAAQRYAMRTCSRRLIRAAALF</sequence>
<reference evidence="2" key="2">
    <citation type="journal article" date="2021" name="Sci. Data">
        <title>Chromosome-scale genome sequencing, assembly and annotation of six genomes from subfamily Leishmaniinae.</title>
        <authorList>
            <person name="Almutairi H."/>
            <person name="Urbaniak M.D."/>
            <person name="Bates M.D."/>
            <person name="Jariyapan N."/>
            <person name="Kwakye-Nuako G."/>
            <person name="Thomaz Soccol V."/>
            <person name="Al-Salem W.S."/>
            <person name="Dillon R.J."/>
            <person name="Bates P.A."/>
            <person name="Gatherer D."/>
        </authorList>
    </citation>
    <scope>NUCLEOTIDE SEQUENCE [LARGE SCALE GENOMIC DNA]</scope>
</reference>
<proteinExistence type="predicted"/>
<dbReference type="Proteomes" id="UP000673552">
    <property type="component" value="Unassembled WGS sequence"/>
</dbReference>
<dbReference type="AlphaFoldDB" id="A0A836KNP2"/>
<protein>
    <submittedName>
        <fullName evidence="1">Uncharacterized protein</fullName>
    </submittedName>
</protein>